<dbReference type="GO" id="GO:0006260">
    <property type="term" value="P:DNA replication"/>
    <property type="evidence" value="ECO:0007669"/>
    <property type="project" value="InterPro"/>
</dbReference>
<dbReference type="Pfam" id="PF09524">
    <property type="entry name" value="Phg_2220_C"/>
    <property type="match status" value="1"/>
</dbReference>
<dbReference type="InterPro" id="IPR011741">
    <property type="entry name" value="Phg_2220_C"/>
</dbReference>
<feature type="compositionally biased region" description="Low complexity" evidence="1">
    <location>
        <begin position="166"/>
        <end position="176"/>
    </location>
</feature>
<evidence type="ECO:0000256" key="1">
    <source>
        <dbReference type="SAM" id="MobiDB-lite"/>
    </source>
</evidence>
<organism evidence="4">
    <name type="scientific">Myoviridae sp. ctpKu3</name>
    <dbReference type="NCBI Taxonomy" id="2825175"/>
    <lineage>
        <taxon>Viruses</taxon>
        <taxon>Duplodnaviria</taxon>
        <taxon>Heunggongvirae</taxon>
        <taxon>Uroviricota</taxon>
        <taxon>Caudoviricetes</taxon>
    </lineage>
</organism>
<proteinExistence type="predicted"/>
<evidence type="ECO:0000313" key="4">
    <source>
        <dbReference type="EMBL" id="DAF98555.1"/>
    </source>
</evidence>
<name>A0A8S5UVT6_9CAUD</name>
<feature type="region of interest" description="Disordered" evidence="1">
    <location>
        <begin position="292"/>
        <end position="312"/>
    </location>
</feature>
<accession>A0A8S5UVT6</accession>
<feature type="compositionally biased region" description="Polar residues" evidence="1">
    <location>
        <begin position="145"/>
        <end position="156"/>
    </location>
</feature>
<feature type="domain" description="Phage conserved hypothetical protein C-terminal" evidence="3">
    <location>
        <begin position="209"/>
        <end position="267"/>
    </location>
</feature>
<sequence>MSKFIPNSFQIPNAFVDEVMFALSGNAVKAYLLVARKTTGWQKESDFISIEQFKQFTGINRDKTIYEILKELEEVGLIRTVKTAGRTTEFYLVKDLPNVENKPVAKSATSGEKRHQLQKTPPVAKSATSGEKRHQLQKTPPVAKSATTPVAENATATPGEKRHPTKTNNKTNINNPPIVPPAEQVVLDYLNTALANLAEEQGERKPTGYKLTDKTKQAIGARLAEFDLGVCKRVVDYLVSKWGRDPKMVEYLRPSTIFRPTNFGEYVVGSERWDNKGRPEMRDGAWVMADGTMLKPKGSAPNPASKSTDWAKGRQIKIRNPQVAEKLRKMGMLK</sequence>
<evidence type="ECO:0000259" key="2">
    <source>
        <dbReference type="Pfam" id="PF04492"/>
    </source>
</evidence>
<reference evidence="4" key="1">
    <citation type="journal article" date="2021" name="Proc. Natl. Acad. Sci. U.S.A.">
        <title>A Catalog of Tens of Thousands of Viruses from Human Metagenomes Reveals Hidden Associations with Chronic Diseases.</title>
        <authorList>
            <person name="Tisza M.J."/>
            <person name="Buck C.B."/>
        </authorList>
    </citation>
    <scope>NUCLEOTIDE SEQUENCE</scope>
    <source>
        <strain evidence="4">CtpKu3</strain>
    </source>
</reference>
<dbReference type="Pfam" id="PF04492">
    <property type="entry name" value="Phage_rep_O"/>
    <property type="match status" value="1"/>
</dbReference>
<dbReference type="InterPro" id="IPR036388">
    <property type="entry name" value="WH-like_DNA-bd_sf"/>
</dbReference>
<feature type="region of interest" description="Disordered" evidence="1">
    <location>
        <begin position="102"/>
        <end position="178"/>
    </location>
</feature>
<feature type="domain" description="Bacteriophage lambda Replication protein O N-terminal" evidence="2">
    <location>
        <begin position="10"/>
        <end position="81"/>
    </location>
</feature>
<dbReference type="InterPro" id="IPR006497">
    <property type="entry name" value="Phage_lambda_VrpO_N"/>
</dbReference>
<protein>
    <submittedName>
        <fullName evidence="4">Uncharacterized protein</fullName>
    </submittedName>
</protein>
<evidence type="ECO:0000259" key="3">
    <source>
        <dbReference type="Pfam" id="PF09524"/>
    </source>
</evidence>
<dbReference type="EMBL" id="BK016151">
    <property type="protein sequence ID" value="DAF98555.1"/>
    <property type="molecule type" value="Genomic_DNA"/>
</dbReference>
<dbReference type="Gene3D" id="1.10.10.10">
    <property type="entry name" value="Winged helix-like DNA-binding domain superfamily/Winged helix DNA-binding domain"/>
    <property type="match status" value="1"/>
</dbReference>